<keyword evidence="1" id="KW-0547">Nucleotide-binding</keyword>
<evidence type="ECO:0000313" key="6">
    <source>
        <dbReference type="EMBL" id="GAM00304.1"/>
    </source>
</evidence>
<dbReference type="InterPro" id="IPR047187">
    <property type="entry name" value="SF1_C_Upf1"/>
</dbReference>
<feature type="domain" description="Helicase C-terminal" evidence="5">
    <location>
        <begin position="1142"/>
        <end position="1359"/>
    </location>
</feature>
<keyword evidence="3" id="KW-0347">Helicase</keyword>
<keyword evidence="2" id="KW-0378">Hydrolase</keyword>
<keyword evidence="4" id="KW-0067">ATP-binding</keyword>
<organism evidence="6 7">
    <name type="scientific">Sphingomonas parapaucimobilis NBRC 15100</name>
    <dbReference type="NCBI Taxonomy" id="1219049"/>
    <lineage>
        <taxon>Bacteria</taxon>
        <taxon>Pseudomonadati</taxon>
        <taxon>Pseudomonadota</taxon>
        <taxon>Alphaproteobacteria</taxon>
        <taxon>Sphingomonadales</taxon>
        <taxon>Sphingomonadaceae</taxon>
        <taxon>Sphingomonas</taxon>
    </lineage>
</organism>
<dbReference type="PANTHER" id="PTHR43788">
    <property type="entry name" value="DNA2/NAM7 HELICASE FAMILY MEMBER"/>
    <property type="match status" value="1"/>
</dbReference>
<feature type="non-terminal residue" evidence="6">
    <location>
        <position position="2039"/>
    </location>
</feature>
<dbReference type="CDD" id="cd18808">
    <property type="entry name" value="SF1_C_Upf1"/>
    <property type="match status" value="1"/>
</dbReference>
<dbReference type="GO" id="GO:0043139">
    <property type="term" value="F:5'-3' DNA helicase activity"/>
    <property type="evidence" value="ECO:0007669"/>
    <property type="project" value="TreeGrafter"/>
</dbReference>
<dbReference type="PROSITE" id="PS51194">
    <property type="entry name" value="HELICASE_CTER"/>
    <property type="match status" value="1"/>
</dbReference>
<dbReference type="Proteomes" id="UP000032305">
    <property type="component" value="Unassembled WGS sequence"/>
</dbReference>
<dbReference type="InterPro" id="IPR011545">
    <property type="entry name" value="DEAD/DEAH_box_helicase_dom"/>
</dbReference>
<evidence type="ECO:0000259" key="5">
    <source>
        <dbReference type="PROSITE" id="PS51194"/>
    </source>
</evidence>
<accession>A0A0A1W606</accession>
<sequence length="2039" mass="224103">MSAPEILRFLRDPLDFAGDPVDADIWETGLRDVAQPLTEAANIPLRRAQIDAWHGLADARAGLILGPPGTGKTHALAWMAAGYLEARRRAGLPCRILVSAFTRNAIINLIEAIAERCQQLDVPPRIAFVGREPSSPLGPGVEHLDVDDTADLLTEDYAVAGMTVWGLNRLIDAQGGFTGAFFHLTCVDEASQMVLSHGLMAIAGMAENGRILVAGDNKQLPPIRVEHDHDVDGRRLGSSLYAFLQAAGVPEFPFDETFRLNEPLTRFPRDRFYENRYQSVVPERRLPLIEGWEQGLDDWERVALDPEYPICVLIHDGPPTGSSNPFEATVAARLGRLLFRRLPPTKDGADDSEKWQHRLAIVSPHRAQNALIRNMLAQGPEGAGAVVETVDRIQGRERDAMVVSYTVADPEFALAEAEFIFSPERLNVTVTRARGKLILIISRRLLEAVPSDEELVDKAETLREFIFRAKYADSIKLSAPDHGQVNVDVCVLPFSDEAPLPQIAAAARPVRDDLADLTPGHLRILEEVRKMAGVNKWGTVPDYTLARAMRSDAKKIFPDLRLLQRHGHIALERVPGTPPFWSIKPLTNQRALYSLDADELVDRVEEAIMLAGTGRRGALYARVRDAFDWLGADGEDQFKPVLDGLEADKIVQYEMVNNRLYVSRVHAEPADARDLAEPLGEDLQPADYILLNHLEDHEARRINFGVFEEWHAPMDLARGLGANLSEVAESLRLLSLHGHILIAEEGRVRSRMAEMARAVRYSKQRFRKDDAGDRPYLVRGLKVELRNREKPAYDSPLRDAVAAVEAKHGEGSEPAEAFRMVAEMLRRAWNAPSPNLAGFQDRAFTAIFDAWVGPGDERFVIAAETGSGKTEAACLPIIAGATLDRLRSIGGTRAILVYPRVRLAANQAQRLARYLAALGKVDGAPRLTLGLQNGAVPESWQYADPETWEPTGRTGEYQFPFFMCPEPACGAPLAIAAGTNGAPDTLHCKGCGWEFDGWIGTKQALRATPPTLFLPTTESLHQWLNDSRYGALFGDVGAGPRCILADEIHLYTHIQGAQIGYGLRRLLGRCALNGDAPIAVGMSATLGRPAHVWHQLVGGSEPLLIEPLPAERKPNPKGREYFYFVQPEVESRNRDVAGASTTIQSAMALAHNMHRRHGSEGGFRGIVFVDSIDKLKRLHGNYMDAEEGQSLASLRTRIYPDHPATGLPRRACCGDPLGCDLFRDGECWTFAATDKRQWTARGPYIPGNPLSVARFPVYSGSSARIETEIQRSDLVFSTASLEVGYDDPDMAFVYQHYAPSNLASFVQRKGRGGRGNDDRPVTGITLSIYSARDSWYYRRPTALLDSRGFEVPLNLSNPIVARGQLATLLLDLIARRETLRLPAIGSGGQPSSEIVSEFGDACSRLVDDDPFARLGYANAEAFIRDITSKFGTFPADEHARSRRARIEWVPRTLFGAADLPSVDIRVPTHGGEPIIKSEDIALGLGAAAPGNATRRWGSIEVHWRAPKLGRAPYLNAQEEASAEQIDLGSAAELLANLPIDAREDLGDAPISPTILRPTTLGTDLIGLVRGGGWTPLVEWDAQNWVAKPIPDNVDPAAALDMRSTGSLRGFPTLRFDRDGTPADVGQLRPILSGFETYVGSATNGPGLHLSRFYWGADAEVRIVEQADPIGVSQTFTDAAGETSQFIGYTMESEGVRFALRSDRIDAFLDAEMARLAGDSADQRWHRNQMLRYIVQRRARNAGINGYEARRVAELVVTAADSPTLRGDLAKLLKMWSDTALSNLFKRTYHEALSSHPLLSERRIDRLIGTLAGTRFNELLRHVMEAQKSDDHLRAFLRSQLVHSLAVRLRQSLVLHGRGEERRVVAHVKLPVQFGSRSEDVITIAENGVGGDGTTRTFIEQAHGAFGEFMSGFADTCPNAAEDQLVEAAHQACAHHEHWRALDPRRPDTLDAIGGDLGIDFHAAGAPSPQQLLRLLYANEAIGGQQVALYDIWQEVRAAKEALRSAIGREPDGWEIVSAASKGALDGLFPTLATMLSAYS</sequence>
<dbReference type="GO" id="GO:0005524">
    <property type="term" value="F:ATP binding"/>
    <property type="evidence" value="ECO:0007669"/>
    <property type="project" value="UniProtKB-KW"/>
</dbReference>
<dbReference type="eggNOG" id="COG1112">
    <property type="taxonomic scope" value="Bacteria"/>
</dbReference>
<evidence type="ECO:0000313" key="7">
    <source>
        <dbReference type="Proteomes" id="UP000032305"/>
    </source>
</evidence>
<dbReference type="eggNOG" id="COG2963">
    <property type="taxonomic scope" value="Bacteria"/>
</dbReference>
<protein>
    <recommendedName>
        <fullName evidence="5">Helicase C-terminal domain-containing protein</fullName>
    </recommendedName>
</protein>
<dbReference type="RefSeq" id="WP_042484997.1">
    <property type="nucleotide sequence ID" value="NZ_BBPI01000030.1"/>
</dbReference>
<reference evidence="6 7" key="1">
    <citation type="submission" date="2014-11" db="EMBL/GenBank/DDBJ databases">
        <title>Whole genome shotgun sequence of Sphingomonas parapaucimobilis NBRC 15100.</title>
        <authorList>
            <person name="Katano-Makiyama Y."/>
            <person name="Hosoyama A."/>
            <person name="Hashimoto M."/>
            <person name="Hosoyama Y."/>
            <person name="Noguchi M."/>
            <person name="Numata M."/>
            <person name="Tsuchikane K."/>
            <person name="Hirakata S."/>
            <person name="Uohara A."/>
            <person name="Shimodaira J."/>
            <person name="Ohji S."/>
            <person name="Ichikawa N."/>
            <person name="Kimura A."/>
            <person name="Yamazoe A."/>
            <person name="Fujita N."/>
        </authorList>
    </citation>
    <scope>NUCLEOTIDE SEQUENCE [LARGE SCALE GENOMIC DNA]</scope>
    <source>
        <strain evidence="6 7">NBRC 15100</strain>
    </source>
</reference>
<evidence type="ECO:0000256" key="1">
    <source>
        <dbReference type="ARBA" id="ARBA00022741"/>
    </source>
</evidence>
<dbReference type="Pfam" id="PF00270">
    <property type="entry name" value="DEAD"/>
    <property type="match status" value="1"/>
</dbReference>
<proteinExistence type="predicted"/>
<dbReference type="SUPFAM" id="SSF52540">
    <property type="entry name" value="P-loop containing nucleoside triphosphate hydrolases"/>
    <property type="match status" value="2"/>
</dbReference>
<dbReference type="CDD" id="cd17934">
    <property type="entry name" value="DEXXQc_Upf1-like"/>
    <property type="match status" value="1"/>
</dbReference>
<dbReference type="Pfam" id="PF13245">
    <property type="entry name" value="AAA_19"/>
    <property type="match status" value="1"/>
</dbReference>
<dbReference type="InterPro" id="IPR001650">
    <property type="entry name" value="Helicase_C-like"/>
</dbReference>
<dbReference type="PANTHER" id="PTHR43788:SF8">
    <property type="entry name" value="DNA-BINDING PROTEIN SMUBP-2"/>
    <property type="match status" value="1"/>
</dbReference>
<dbReference type="InterPro" id="IPR014001">
    <property type="entry name" value="Helicase_ATP-bd"/>
</dbReference>
<dbReference type="GO" id="GO:0003676">
    <property type="term" value="F:nucleic acid binding"/>
    <property type="evidence" value="ECO:0007669"/>
    <property type="project" value="InterPro"/>
</dbReference>
<dbReference type="Gene3D" id="3.40.50.300">
    <property type="entry name" value="P-loop containing nucleotide triphosphate hydrolases"/>
    <property type="match status" value="4"/>
</dbReference>
<dbReference type="InterPro" id="IPR050534">
    <property type="entry name" value="Coronavir_polyprotein_1ab"/>
</dbReference>
<evidence type="ECO:0000256" key="2">
    <source>
        <dbReference type="ARBA" id="ARBA00022801"/>
    </source>
</evidence>
<evidence type="ECO:0000256" key="4">
    <source>
        <dbReference type="ARBA" id="ARBA00022840"/>
    </source>
</evidence>
<dbReference type="GO" id="GO:0016787">
    <property type="term" value="F:hydrolase activity"/>
    <property type="evidence" value="ECO:0007669"/>
    <property type="project" value="UniProtKB-KW"/>
</dbReference>
<dbReference type="EMBL" id="BBPI01000030">
    <property type="protein sequence ID" value="GAM00304.1"/>
    <property type="molecule type" value="Genomic_DNA"/>
</dbReference>
<dbReference type="eggNOG" id="COG1205">
    <property type="taxonomic scope" value="Bacteria"/>
</dbReference>
<dbReference type="Pfam" id="PF13087">
    <property type="entry name" value="AAA_12"/>
    <property type="match status" value="1"/>
</dbReference>
<evidence type="ECO:0000256" key="3">
    <source>
        <dbReference type="ARBA" id="ARBA00022806"/>
    </source>
</evidence>
<comment type="caution">
    <text evidence="6">The sequence shown here is derived from an EMBL/GenBank/DDBJ whole genome shotgun (WGS) entry which is preliminary data.</text>
</comment>
<keyword evidence="7" id="KW-1185">Reference proteome</keyword>
<dbReference type="SMART" id="SM00487">
    <property type="entry name" value="DEXDc"/>
    <property type="match status" value="1"/>
</dbReference>
<gene>
    <name evidence="6" type="ORF">SP5_030_00010</name>
</gene>
<dbReference type="InterPro" id="IPR041679">
    <property type="entry name" value="DNA2/NAM7-like_C"/>
</dbReference>
<name>A0A0A1W606_9SPHN</name>
<dbReference type="InterPro" id="IPR027417">
    <property type="entry name" value="P-loop_NTPase"/>
</dbReference>
<dbReference type="eggNOG" id="COG1201">
    <property type="taxonomic scope" value="Bacteria"/>
</dbReference>